<evidence type="ECO:0000259" key="2">
    <source>
        <dbReference type="Pfam" id="PF06048"/>
    </source>
</evidence>
<name>A0ABS6HEG4_9PROT</name>
<proteinExistence type="predicted"/>
<feature type="domain" description="DUF927" evidence="2">
    <location>
        <begin position="46"/>
        <end position="331"/>
    </location>
</feature>
<organism evidence="3 4">
    <name type="scientific">Falsiroseomonas oleicola</name>
    <dbReference type="NCBI Taxonomy" id="2801474"/>
    <lineage>
        <taxon>Bacteria</taxon>
        <taxon>Pseudomonadati</taxon>
        <taxon>Pseudomonadota</taxon>
        <taxon>Alphaproteobacteria</taxon>
        <taxon>Acetobacterales</taxon>
        <taxon>Roseomonadaceae</taxon>
        <taxon>Falsiroseomonas</taxon>
    </lineage>
</organism>
<comment type="caution">
    <text evidence="3">The sequence shown here is derived from an EMBL/GenBank/DDBJ whole genome shotgun (WGS) entry which is preliminary data.</text>
</comment>
<feature type="region of interest" description="Disordered" evidence="1">
    <location>
        <begin position="1"/>
        <end position="23"/>
    </location>
</feature>
<accession>A0ABS6HEG4</accession>
<dbReference type="EMBL" id="JAERQM010000007">
    <property type="protein sequence ID" value="MBU8546358.1"/>
    <property type="molecule type" value="Genomic_DNA"/>
</dbReference>
<keyword evidence="4" id="KW-1185">Reference proteome</keyword>
<evidence type="ECO:0000313" key="4">
    <source>
        <dbReference type="Proteomes" id="UP000689967"/>
    </source>
</evidence>
<dbReference type="RefSeq" id="WP_216878370.1">
    <property type="nucleotide sequence ID" value="NZ_JAERQM010000007.1"/>
</dbReference>
<dbReference type="Pfam" id="PF06048">
    <property type="entry name" value="DUF927"/>
    <property type="match status" value="1"/>
</dbReference>
<reference evidence="3 4" key="1">
    <citation type="submission" date="2021-01" db="EMBL/GenBank/DDBJ databases">
        <title>Roseomonas sp. nov, a bacterium isolated from an oil production mixture in Yumen Oilfield.</title>
        <authorList>
            <person name="Wu D."/>
        </authorList>
    </citation>
    <scope>NUCLEOTIDE SEQUENCE [LARGE SCALE GENOMIC DNA]</scope>
    <source>
        <strain evidence="3 4">ROY-5-3</strain>
    </source>
</reference>
<dbReference type="InterPro" id="IPR009270">
    <property type="entry name" value="DUF927"/>
</dbReference>
<evidence type="ECO:0000313" key="3">
    <source>
        <dbReference type="EMBL" id="MBU8546358.1"/>
    </source>
</evidence>
<dbReference type="Proteomes" id="UP000689967">
    <property type="component" value="Unassembled WGS sequence"/>
</dbReference>
<evidence type="ECO:0000256" key="1">
    <source>
        <dbReference type="SAM" id="MobiDB-lite"/>
    </source>
</evidence>
<protein>
    <submittedName>
        <fullName evidence="3">DUF927 domain-containing protein</fullName>
    </submittedName>
</protein>
<gene>
    <name evidence="3" type="ORF">JJQ90_21735</name>
</gene>
<sequence>MSGGKNGANGSAKTPGAGKGGRDAIRAAVQGAAPVTKTAFEMPHGFEMRADGLWRLPPSEKDMPFRICGTLEVAAESRPENGDDWGLLLRWQDRDGTAHEWIMPRRLLAGEGVQVRERLAACGLFVSAAQGARLALVQFLATVRATARVRTVQRTGWYQPAGGSPIFVLPSGPLGATSGELVRLDMDPPPSIYGQRGTLDGWRGQVARLCVSNTRLAFGVSCGFAGPLLFLVGDEGGGINLRGESSKGKTTIIDAAASVMGPPSKTGPDAFVRPWRATSNALEQVAAAHNHALLPMDEMGQADPKELGETLYMLANGSGKERARAGGGNRRNTTWITLVLSSSEESAGSLASQAGKRIKAGQEVRLLDVPAVVPGGFGCFDTLHGEADGGAFAQLVRRGVVAQHGTAGPAFIAWLAAELARDADFANLVVAARMSAWAAAHVPKGADGQVQRAARRMALVAVAGELATEAGITGWPAGEVERAAGAVFRDWMLERGGIGSREDHNLFAALRRFIGMHGAARFAVVKDANPDAEGAQTEPPLPDGERTINRAGWRWQETNDKGERRWVHGILPEVFAAEIIGPLGLEEREARARLGRAGLIRGQPDKDGMRWTIKPRVIPGVGRPRLVVVEPAALEGARE</sequence>